<comment type="caution">
    <text evidence="1">The sequence shown here is derived from an EMBL/GenBank/DDBJ whole genome shotgun (WGS) entry which is preliminary data.</text>
</comment>
<reference evidence="1 2" key="1">
    <citation type="submission" date="2017-12" db="EMBL/GenBank/DDBJ databases">
        <title>The characterization of oligonucleotides binding to NgAgo.</title>
        <authorList>
            <person name="Jiang L."/>
            <person name="He B."/>
            <person name="Kang J."/>
            <person name="Yu M."/>
            <person name="Li N."/>
            <person name="Fang Y."/>
            <person name="Tang Z."/>
            <person name="Wu P."/>
            <person name="Yao P."/>
            <person name="Huang J."/>
        </authorList>
    </citation>
    <scope>NUCLEOTIDE SEQUENCE [LARGE SCALE GENOMIC DNA]</scope>
    <source>
        <strain evidence="1 2">SP2</strain>
        <tissue evidence="1">Freeze-dried powder thallus</tissue>
    </source>
</reference>
<sequence length="61" mass="6398">MPFEPKTESVAYTAGQNDVTIGRSAGAVTGGDGRESATDFVLISVRQYYRSSASKIAASPK</sequence>
<dbReference type="Proteomes" id="UP000234484">
    <property type="component" value="Unassembled WGS sequence"/>
</dbReference>
<proteinExistence type="predicted"/>
<accession>A0A2J4JHP0</accession>
<gene>
    <name evidence="1" type="ORF">CYV19_03740</name>
</gene>
<protein>
    <submittedName>
        <fullName evidence="1">Uncharacterized protein</fullName>
    </submittedName>
</protein>
<name>A0A2J4JHP0_NATGS</name>
<evidence type="ECO:0000313" key="1">
    <source>
        <dbReference type="EMBL" id="PLK21421.1"/>
    </source>
</evidence>
<dbReference type="EMBL" id="PKKI01000008">
    <property type="protein sequence ID" value="PLK21421.1"/>
    <property type="molecule type" value="Genomic_DNA"/>
</dbReference>
<dbReference type="AlphaFoldDB" id="A0A2J4JHP0"/>
<organism evidence="1 2">
    <name type="scientific">Natronobacterium gregoryi (strain ATCC 43098 / DSM 3393 / CCM 3738 / CIP 104747 / IAM 13177 / JCM 8860 / NBRC 102187 / NCIMB 2189 / SP2)</name>
    <dbReference type="NCBI Taxonomy" id="797304"/>
    <lineage>
        <taxon>Archaea</taxon>
        <taxon>Methanobacteriati</taxon>
        <taxon>Methanobacteriota</taxon>
        <taxon>Stenosarchaea group</taxon>
        <taxon>Halobacteria</taxon>
        <taxon>Halobacteriales</taxon>
        <taxon>Natrialbaceae</taxon>
        <taxon>Natronobacterium</taxon>
    </lineage>
</organism>
<evidence type="ECO:0000313" key="2">
    <source>
        <dbReference type="Proteomes" id="UP000234484"/>
    </source>
</evidence>